<dbReference type="PANTHER" id="PTHR43537:SF50">
    <property type="entry name" value="TRANSCRIPTIONAL REGULATORY PROTEIN"/>
    <property type="match status" value="1"/>
</dbReference>
<name>A0A6L5Z114_9RHOB</name>
<dbReference type="SUPFAM" id="SSF46785">
    <property type="entry name" value="Winged helix' DNA-binding domain"/>
    <property type="match status" value="1"/>
</dbReference>
<dbReference type="SMART" id="SM00895">
    <property type="entry name" value="FCD"/>
    <property type="match status" value="1"/>
</dbReference>
<dbReference type="PANTHER" id="PTHR43537">
    <property type="entry name" value="TRANSCRIPTIONAL REGULATOR, GNTR FAMILY"/>
    <property type="match status" value="1"/>
</dbReference>
<dbReference type="PRINTS" id="PR00035">
    <property type="entry name" value="HTHGNTR"/>
</dbReference>
<evidence type="ECO:0000256" key="2">
    <source>
        <dbReference type="ARBA" id="ARBA00023125"/>
    </source>
</evidence>
<evidence type="ECO:0000259" key="4">
    <source>
        <dbReference type="PROSITE" id="PS50949"/>
    </source>
</evidence>
<gene>
    <name evidence="5" type="ORF">GE300_11600</name>
</gene>
<dbReference type="Gene3D" id="1.10.10.10">
    <property type="entry name" value="Winged helix-like DNA-binding domain superfamily/Winged helix DNA-binding domain"/>
    <property type="match status" value="1"/>
</dbReference>
<dbReference type="GO" id="GO:0003700">
    <property type="term" value="F:DNA-binding transcription factor activity"/>
    <property type="evidence" value="ECO:0007669"/>
    <property type="project" value="InterPro"/>
</dbReference>
<keyword evidence="6" id="KW-1185">Reference proteome</keyword>
<dbReference type="SMART" id="SM00345">
    <property type="entry name" value="HTH_GNTR"/>
    <property type="match status" value="1"/>
</dbReference>
<dbReference type="Pfam" id="PF00392">
    <property type="entry name" value="GntR"/>
    <property type="match status" value="1"/>
</dbReference>
<evidence type="ECO:0000256" key="1">
    <source>
        <dbReference type="ARBA" id="ARBA00023015"/>
    </source>
</evidence>
<dbReference type="InterPro" id="IPR036390">
    <property type="entry name" value="WH_DNA-bd_sf"/>
</dbReference>
<dbReference type="Proteomes" id="UP000474957">
    <property type="component" value="Unassembled WGS sequence"/>
</dbReference>
<dbReference type="Pfam" id="PF07729">
    <property type="entry name" value="FCD"/>
    <property type="match status" value="1"/>
</dbReference>
<dbReference type="CDD" id="cd07377">
    <property type="entry name" value="WHTH_GntR"/>
    <property type="match status" value="1"/>
</dbReference>
<proteinExistence type="predicted"/>
<keyword evidence="2" id="KW-0238">DNA-binding</keyword>
<dbReference type="EMBL" id="WIND01000008">
    <property type="protein sequence ID" value="MSU90256.1"/>
    <property type="molecule type" value="Genomic_DNA"/>
</dbReference>
<dbReference type="GO" id="GO:0003677">
    <property type="term" value="F:DNA binding"/>
    <property type="evidence" value="ECO:0007669"/>
    <property type="project" value="UniProtKB-KW"/>
</dbReference>
<accession>A0A6L5Z114</accession>
<organism evidence="5 6">
    <name type="scientific">Halovulum marinum</name>
    <dbReference type="NCBI Taxonomy" id="2662447"/>
    <lineage>
        <taxon>Bacteria</taxon>
        <taxon>Pseudomonadati</taxon>
        <taxon>Pseudomonadota</taxon>
        <taxon>Alphaproteobacteria</taxon>
        <taxon>Rhodobacterales</taxon>
        <taxon>Paracoccaceae</taxon>
        <taxon>Halovulum</taxon>
    </lineage>
</organism>
<evidence type="ECO:0000313" key="6">
    <source>
        <dbReference type="Proteomes" id="UP000474957"/>
    </source>
</evidence>
<feature type="domain" description="HTH gntR-type" evidence="4">
    <location>
        <begin position="17"/>
        <end position="84"/>
    </location>
</feature>
<evidence type="ECO:0000256" key="3">
    <source>
        <dbReference type="ARBA" id="ARBA00023163"/>
    </source>
</evidence>
<dbReference type="Gene3D" id="1.20.120.530">
    <property type="entry name" value="GntR ligand-binding domain-like"/>
    <property type="match status" value="1"/>
</dbReference>
<dbReference type="AlphaFoldDB" id="A0A6L5Z114"/>
<sequence length="224" mass="25543">MADLGMTAGGPVAIRKQTLHDQVANRIRDLIIEGYLEPGSRIDETRLIEQLEVSRTPFREALRTLAAEGLVIIRPSRGAVVRKLTPQDVHSMLEVLAHLERLAGQLACERASDAQVAALIALHEEMMRHYEKRERMPYYKLNQEFHSRLAEMTGNETLQEMQRNIQARLKRIRFLGNRSPEYWAAAVGEHERMADALSRRDGQALGEVMAQHLSNTWDRVKSIV</sequence>
<dbReference type="RefSeq" id="WP_154446745.1">
    <property type="nucleotide sequence ID" value="NZ_WIND01000008.1"/>
</dbReference>
<dbReference type="InterPro" id="IPR011711">
    <property type="entry name" value="GntR_C"/>
</dbReference>
<keyword evidence="1" id="KW-0805">Transcription regulation</keyword>
<dbReference type="InterPro" id="IPR000524">
    <property type="entry name" value="Tscrpt_reg_HTH_GntR"/>
</dbReference>
<protein>
    <submittedName>
        <fullName evidence="5">FCD domain-containing protein</fullName>
    </submittedName>
</protein>
<dbReference type="InterPro" id="IPR036388">
    <property type="entry name" value="WH-like_DNA-bd_sf"/>
</dbReference>
<keyword evidence="3" id="KW-0804">Transcription</keyword>
<dbReference type="PROSITE" id="PS50949">
    <property type="entry name" value="HTH_GNTR"/>
    <property type="match status" value="1"/>
</dbReference>
<comment type="caution">
    <text evidence="5">The sequence shown here is derived from an EMBL/GenBank/DDBJ whole genome shotgun (WGS) entry which is preliminary data.</text>
</comment>
<evidence type="ECO:0000313" key="5">
    <source>
        <dbReference type="EMBL" id="MSU90256.1"/>
    </source>
</evidence>
<reference evidence="5 6" key="1">
    <citation type="submission" date="2019-10" db="EMBL/GenBank/DDBJ databases">
        <title>Cognatihalovulum marinum gen. nov. sp. nov., a new member of the family Rhodobacteraceae isolated from deep seawater of the Northwest Indian Ocean.</title>
        <authorList>
            <person name="Ruan C."/>
            <person name="Wang J."/>
            <person name="Zheng X."/>
            <person name="Song L."/>
            <person name="Zhu Y."/>
            <person name="Huang Y."/>
            <person name="Lu Z."/>
            <person name="Du W."/>
            <person name="Huang L."/>
            <person name="Dai X."/>
        </authorList>
    </citation>
    <scope>NUCLEOTIDE SEQUENCE [LARGE SCALE GENOMIC DNA]</scope>
    <source>
        <strain evidence="5 6">2CG4</strain>
    </source>
</reference>
<dbReference type="InterPro" id="IPR008920">
    <property type="entry name" value="TF_FadR/GntR_C"/>
</dbReference>
<dbReference type="SUPFAM" id="SSF48008">
    <property type="entry name" value="GntR ligand-binding domain-like"/>
    <property type="match status" value="1"/>
</dbReference>